<dbReference type="OrthoDB" id="5540866at2"/>
<keyword evidence="2" id="KW-1185">Reference proteome</keyword>
<organism evidence="1 2">
    <name type="scientific">Sulfurospirillum deleyianum (strain ATCC 51133 / DSM 6946 / 5175)</name>
    <dbReference type="NCBI Taxonomy" id="525898"/>
    <lineage>
        <taxon>Bacteria</taxon>
        <taxon>Pseudomonadati</taxon>
        <taxon>Campylobacterota</taxon>
        <taxon>Epsilonproteobacteria</taxon>
        <taxon>Campylobacterales</taxon>
        <taxon>Sulfurospirillaceae</taxon>
        <taxon>Sulfurospirillum</taxon>
    </lineage>
</organism>
<dbReference type="HOGENOM" id="CLU_1102337_0_0_7"/>
<evidence type="ECO:0008006" key="3">
    <source>
        <dbReference type="Google" id="ProtNLM"/>
    </source>
</evidence>
<sequence>MNKPIPFEHISYEEHTLLDYIFESVSNDTLAHVAEKTIETGRTDHQLFIVSHHSKRYFVKIFDTSHHTRWARRVELGLKDIFSSGAKRCFEGSVMLYRKGIPTAKPIGYFSMGLVPWKKKSVVIFEMIEDAQALHVLYKDLDSRFETFFALMAHYTKKMHDANIRHTDIVLHNFLVQEDNGVQKLYMIDTDKVHYAGLSRISFLTKTFFDMHCIRRLNVSEEEIELFLRHYFGEKYTSFWKKVFAFWSKKTL</sequence>
<accession>D1B402</accession>
<dbReference type="InterPro" id="IPR011009">
    <property type="entry name" value="Kinase-like_dom_sf"/>
</dbReference>
<evidence type="ECO:0000313" key="1">
    <source>
        <dbReference type="EMBL" id="ACZ12822.1"/>
    </source>
</evidence>
<dbReference type="KEGG" id="sdl:Sdel_1807"/>
<dbReference type="Pfam" id="PF06293">
    <property type="entry name" value="Kdo"/>
    <property type="match status" value="1"/>
</dbReference>
<reference evidence="2" key="1">
    <citation type="submission" date="2009-11" db="EMBL/GenBank/DDBJ databases">
        <title>The complete genome of Sulfurospirillum deleyianum DSM 6946.</title>
        <authorList>
            <consortium name="US DOE Joint Genome Institute (JGI-PGF)"/>
            <person name="Lucas S."/>
            <person name="Copeland A."/>
            <person name="Lapidus A."/>
            <person name="Glavina del Rio T."/>
            <person name="Dalin E."/>
            <person name="Tice H."/>
            <person name="Bruce D."/>
            <person name="Goodwin L."/>
            <person name="Pitluck S."/>
            <person name="Kyrpides N."/>
            <person name="Mavromatis K."/>
            <person name="Ivanova N."/>
            <person name="Ovchinnikova G."/>
            <person name="Munk A.C."/>
            <person name="Lu M."/>
            <person name="Brettin T."/>
            <person name="Detter J.C."/>
            <person name="Han C."/>
            <person name="Tapia R."/>
            <person name="Larimer F."/>
            <person name="Land M."/>
            <person name="Hauser L."/>
            <person name="Markowitz V."/>
            <person name="Cheng J.F."/>
            <person name="Hugenholtz P."/>
            <person name="Woyke T."/>
            <person name="Wu D."/>
            <person name="Aumann P."/>
            <person name="Schneider S."/>
            <person name="Lang E."/>
            <person name="Spring S."/>
            <person name="Klenk H.P."/>
            <person name="Eisen J.A."/>
        </authorList>
    </citation>
    <scope>NUCLEOTIDE SEQUENCE [LARGE SCALE GENOMIC DNA]</scope>
    <source>
        <strain evidence="2">ATCC 51133 / DSM 6946 / 5175</strain>
    </source>
</reference>
<dbReference type="AlphaFoldDB" id="D1B402"/>
<dbReference type="EMBL" id="CP001816">
    <property type="protein sequence ID" value="ACZ12822.1"/>
    <property type="molecule type" value="Genomic_DNA"/>
</dbReference>
<protein>
    <recommendedName>
        <fullName evidence="3">Protein kinase domain-containing protein</fullName>
    </recommendedName>
</protein>
<dbReference type="Gene3D" id="1.10.510.10">
    <property type="entry name" value="Transferase(Phosphotransferase) domain 1"/>
    <property type="match status" value="1"/>
</dbReference>
<name>D1B402_SULD5</name>
<dbReference type="Proteomes" id="UP000002222">
    <property type="component" value="Chromosome"/>
</dbReference>
<dbReference type="RefSeq" id="WP_012857572.1">
    <property type="nucleotide sequence ID" value="NC_013512.1"/>
</dbReference>
<reference evidence="1 2" key="2">
    <citation type="journal article" date="2010" name="Stand. Genomic Sci.">
        <title>Complete genome sequence of Sulfurospirillum deleyianum type strain (5175).</title>
        <authorList>
            <person name="Sikorski J."/>
            <person name="Lapidus A."/>
            <person name="Copeland A."/>
            <person name="Glavina Del Rio T."/>
            <person name="Nolan M."/>
            <person name="Lucas S."/>
            <person name="Chen F."/>
            <person name="Tice H."/>
            <person name="Cheng J.F."/>
            <person name="Saunders E."/>
            <person name="Bruce D."/>
            <person name="Goodwin L."/>
            <person name="Pitluck S."/>
            <person name="Ovchinnikova G."/>
            <person name="Pati A."/>
            <person name="Ivanova N."/>
            <person name="Mavromatis K."/>
            <person name="Chen A."/>
            <person name="Palaniappan K."/>
            <person name="Chain P."/>
            <person name="Land M."/>
            <person name="Hauser L."/>
            <person name="Chang Y.J."/>
            <person name="Jeffries C.D."/>
            <person name="Brettin T."/>
            <person name="Detter J.C."/>
            <person name="Han C."/>
            <person name="Rohde M."/>
            <person name="Lang E."/>
            <person name="Spring S."/>
            <person name="Goker M."/>
            <person name="Bristow J."/>
            <person name="Eisen J.A."/>
            <person name="Markowitz V."/>
            <person name="Hugenholtz P."/>
            <person name="Kyrpides N.C."/>
            <person name="Klenk H.P."/>
        </authorList>
    </citation>
    <scope>NUCLEOTIDE SEQUENCE [LARGE SCALE GENOMIC DNA]</scope>
    <source>
        <strain evidence="2">ATCC 51133 / DSM 6946 / 5175</strain>
    </source>
</reference>
<evidence type="ECO:0000313" key="2">
    <source>
        <dbReference type="Proteomes" id="UP000002222"/>
    </source>
</evidence>
<proteinExistence type="predicted"/>
<gene>
    <name evidence="1" type="ordered locus">Sdel_1807</name>
</gene>
<dbReference type="eggNOG" id="COG0515">
    <property type="taxonomic scope" value="Bacteria"/>
</dbReference>
<dbReference type="STRING" id="525898.Sdel_1807"/>
<dbReference type="SUPFAM" id="SSF56112">
    <property type="entry name" value="Protein kinase-like (PK-like)"/>
    <property type="match status" value="1"/>
</dbReference>